<reference evidence="1 2" key="1">
    <citation type="submission" date="2018-06" db="EMBL/GenBank/DDBJ databases">
        <title>Comparative genomics reveals the genomic features of Rhizophagus irregularis, R. cerebriforme, R. diaphanum and Gigaspora rosea, and their symbiotic lifestyle signature.</title>
        <authorList>
            <person name="Morin E."/>
            <person name="San Clemente H."/>
            <person name="Chen E.C.H."/>
            <person name="De La Providencia I."/>
            <person name="Hainaut M."/>
            <person name="Kuo A."/>
            <person name="Kohler A."/>
            <person name="Murat C."/>
            <person name="Tang N."/>
            <person name="Roy S."/>
            <person name="Loubradou J."/>
            <person name="Henrissat B."/>
            <person name="Grigoriev I.V."/>
            <person name="Corradi N."/>
            <person name="Roux C."/>
            <person name="Martin F.M."/>
        </authorList>
    </citation>
    <scope>NUCLEOTIDE SEQUENCE [LARGE SCALE GENOMIC DNA]</scope>
    <source>
        <strain evidence="1 2">DAOM 194757</strain>
    </source>
</reference>
<keyword evidence="2" id="KW-1185">Reference proteome</keyword>
<sequence>MLGYIYKNRPQVNEVDDIVNNIKSEAVKKFNKNIIKVEQRTNNSSEPVDMVTNSDDTATDVNSWLKITVKFQKKKFDFTMNFEAEHHETILAYFYMKGFGTNKDYRECLQWCKKGCEKKDIYAYYELRQIVEFLTTKREFAIMYMDGMGCEENKTKASCLFGDQDKMASCIISDWYYDGIGAETDLVEGISK</sequence>
<dbReference type="Proteomes" id="UP000266673">
    <property type="component" value="Unassembled WGS sequence"/>
</dbReference>
<dbReference type="AlphaFoldDB" id="A0A397V2X4"/>
<evidence type="ECO:0000313" key="2">
    <source>
        <dbReference type="Proteomes" id="UP000266673"/>
    </source>
</evidence>
<gene>
    <name evidence="1" type="ORF">C2G38_2190178</name>
</gene>
<dbReference type="Pfam" id="PF08238">
    <property type="entry name" value="Sel1"/>
    <property type="match status" value="2"/>
</dbReference>
<dbReference type="EMBL" id="QKWP01000682">
    <property type="protein sequence ID" value="RIB16362.1"/>
    <property type="molecule type" value="Genomic_DNA"/>
</dbReference>
<protein>
    <submittedName>
        <fullName evidence="1">Uncharacterized protein</fullName>
    </submittedName>
</protein>
<accession>A0A397V2X4</accession>
<organism evidence="1 2">
    <name type="scientific">Gigaspora rosea</name>
    <dbReference type="NCBI Taxonomy" id="44941"/>
    <lineage>
        <taxon>Eukaryota</taxon>
        <taxon>Fungi</taxon>
        <taxon>Fungi incertae sedis</taxon>
        <taxon>Mucoromycota</taxon>
        <taxon>Glomeromycotina</taxon>
        <taxon>Glomeromycetes</taxon>
        <taxon>Diversisporales</taxon>
        <taxon>Gigasporaceae</taxon>
        <taxon>Gigaspora</taxon>
    </lineage>
</organism>
<proteinExistence type="predicted"/>
<dbReference type="Gene3D" id="1.25.40.10">
    <property type="entry name" value="Tetratricopeptide repeat domain"/>
    <property type="match status" value="1"/>
</dbReference>
<dbReference type="OrthoDB" id="2384430at2759"/>
<name>A0A397V2X4_9GLOM</name>
<evidence type="ECO:0000313" key="1">
    <source>
        <dbReference type="EMBL" id="RIB16362.1"/>
    </source>
</evidence>
<dbReference type="InterPro" id="IPR011990">
    <property type="entry name" value="TPR-like_helical_dom_sf"/>
</dbReference>
<dbReference type="InterPro" id="IPR006597">
    <property type="entry name" value="Sel1-like"/>
</dbReference>
<dbReference type="SUPFAM" id="SSF81901">
    <property type="entry name" value="HCP-like"/>
    <property type="match status" value="1"/>
</dbReference>
<comment type="caution">
    <text evidence="1">The sequence shown here is derived from an EMBL/GenBank/DDBJ whole genome shotgun (WGS) entry which is preliminary data.</text>
</comment>